<feature type="region of interest" description="Disordered" evidence="7">
    <location>
        <begin position="391"/>
        <end position="461"/>
    </location>
</feature>
<dbReference type="InterPro" id="IPR027324">
    <property type="entry name" value="MAP2/MAP4/Tau"/>
</dbReference>
<dbReference type="GO" id="GO:0031175">
    <property type="term" value="P:neuron projection development"/>
    <property type="evidence" value="ECO:0007669"/>
    <property type="project" value="TreeGrafter"/>
</dbReference>
<feature type="compositionally biased region" description="Low complexity" evidence="7">
    <location>
        <begin position="220"/>
        <end position="258"/>
    </location>
</feature>
<feature type="compositionally biased region" description="Basic and acidic residues" evidence="7">
    <location>
        <begin position="445"/>
        <end position="461"/>
    </location>
</feature>
<dbReference type="AlphaFoldDB" id="A0A915EC31"/>
<feature type="region of interest" description="Disordered" evidence="7">
    <location>
        <begin position="10"/>
        <end position="41"/>
    </location>
</feature>
<dbReference type="PROSITE" id="PS51491">
    <property type="entry name" value="TAU_MAP_2"/>
    <property type="match status" value="2"/>
</dbReference>
<evidence type="ECO:0000256" key="4">
    <source>
        <dbReference type="ARBA" id="ARBA00022737"/>
    </source>
</evidence>
<keyword evidence="8" id="KW-1185">Reference proteome</keyword>
<organism evidence="8 9">
    <name type="scientific">Ditylenchus dipsaci</name>
    <dbReference type="NCBI Taxonomy" id="166011"/>
    <lineage>
        <taxon>Eukaryota</taxon>
        <taxon>Metazoa</taxon>
        <taxon>Ecdysozoa</taxon>
        <taxon>Nematoda</taxon>
        <taxon>Chromadorea</taxon>
        <taxon>Rhabditida</taxon>
        <taxon>Tylenchina</taxon>
        <taxon>Tylenchomorpha</taxon>
        <taxon>Sphaerularioidea</taxon>
        <taxon>Anguinidae</taxon>
        <taxon>Anguininae</taxon>
        <taxon>Ditylenchus</taxon>
    </lineage>
</organism>
<evidence type="ECO:0000256" key="6">
    <source>
        <dbReference type="RuleBase" id="RU000686"/>
    </source>
</evidence>
<dbReference type="InterPro" id="IPR001084">
    <property type="entry name" value="MAP_tubulin-bd_rpt"/>
</dbReference>
<feature type="compositionally biased region" description="Polar residues" evidence="7">
    <location>
        <begin position="266"/>
        <end position="281"/>
    </location>
</feature>
<dbReference type="WBParaSite" id="jg4573">
    <property type="protein sequence ID" value="jg4573"/>
    <property type="gene ID" value="jg4573"/>
</dbReference>
<evidence type="ECO:0000256" key="3">
    <source>
        <dbReference type="ARBA" id="ARBA00022553"/>
    </source>
</evidence>
<feature type="compositionally biased region" description="Low complexity" evidence="7">
    <location>
        <begin position="21"/>
        <end position="34"/>
    </location>
</feature>
<dbReference type="GO" id="GO:0000226">
    <property type="term" value="P:microtubule cytoskeleton organization"/>
    <property type="evidence" value="ECO:0007669"/>
    <property type="project" value="TreeGrafter"/>
</dbReference>
<dbReference type="GO" id="GO:0008017">
    <property type="term" value="F:microtubule binding"/>
    <property type="evidence" value="ECO:0007669"/>
    <property type="project" value="InterPro"/>
</dbReference>
<reference evidence="9" key="1">
    <citation type="submission" date="2022-11" db="UniProtKB">
        <authorList>
            <consortium name="WormBaseParasite"/>
        </authorList>
    </citation>
    <scope>IDENTIFICATION</scope>
</reference>
<keyword evidence="2 6" id="KW-0963">Cytoplasm</keyword>
<dbReference type="Pfam" id="PF00418">
    <property type="entry name" value="Tubulin-binding"/>
    <property type="match status" value="3"/>
</dbReference>
<dbReference type="PANTHER" id="PTHR11501">
    <property type="entry name" value="MICROTUBULE-ASSOCIATED PROTEIN"/>
    <property type="match status" value="1"/>
</dbReference>
<name>A0A915EC31_9BILA</name>
<dbReference type="GO" id="GO:0043005">
    <property type="term" value="C:neuron projection"/>
    <property type="evidence" value="ECO:0007669"/>
    <property type="project" value="TreeGrafter"/>
</dbReference>
<keyword evidence="6" id="KW-0493">Microtubule</keyword>
<evidence type="ECO:0000313" key="9">
    <source>
        <dbReference type="WBParaSite" id="jg4573"/>
    </source>
</evidence>
<evidence type="ECO:0000256" key="5">
    <source>
        <dbReference type="ARBA" id="ARBA00023212"/>
    </source>
</evidence>
<feature type="compositionally biased region" description="Low complexity" evidence="7">
    <location>
        <begin position="422"/>
        <end position="444"/>
    </location>
</feature>
<dbReference type="GO" id="GO:0005874">
    <property type="term" value="C:microtubule"/>
    <property type="evidence" value="ECO:0007669"/>
    <property type="project" value="UniProtKB-KW"/>
</dbReference>
<keyword evidence="3" id="KW-0597">Phosphoprotein</keyword>
<dbReference type="Proteomes" id="UP000887574">
    <property type="component" value="Unplaced"/>
</dbReference>
<evidence type="ECO:0000256" key="2">
    <source>
        <dbReference type="ARBA" id="ARBA00022490"/>
    </source>
</evidence>
<evidence type="ECO:0000256" key="1">
    <source>
        <dbReference type="ARBA" id="ARBA00004245"/>
    </source>
</evidence>
<dbReference type="PANTHER" id="PTHR11501:SF18">
    <property type="entry name" value="MICROTUBULE-ASSOCIATED PROTEIN"/>
    <property type="match status" value="1"/>
</dbReference>
<evidence type="ECO:0000256" key="7">
    <source>
        <dbReference type="SAM" id="MobiDB-lite"/>
    </source>
</evidence>
<sequence>MDRLQITKEIVEIVHPSDPTSSPSENPSYFSSESIRPRSPESVELKEEIDCSQELNLLVNSPEDEEKVIARSVLLHSPTISIDQLSVLEEEAELELAQTGETEPASPVLVTLQADDQPKEIEVELVDHIKEDPNPMKPATPTVEVDEPGLCLEAIGDPMVPYDRRNSSAIPSKIDNLKATLYATGPLLGPRLHPLTACYHHHPQKLSERRRKRANEEQFSATPPRTPSTTNNSNHGSLNFSSRPSASSSNLRNPSLPSTPKLVNKNRVNATSGHTPQQSNVRIFHQPVKFNVSSRVGSLQNATHTPGGGNVRIEHHKINYKENAKPRIEDKATVSAPKSDKKIPTQKLEWKAQSKIGSLQNAEHKPSGGNVKIFSRRIQLDSVQSKVGSLENAAHVPGGGNVKVSDYAVSQARTPRSHDNASRTASSNNSRRSSSTAPFRSEFASGREEARSSESRDFDLN</sequence>
<proteinExistence type="predicted"/>
<protein>
    <recommendedName>
        <fullName evidence="6">Microtubule-associated protein</fullName>
    </recommendedName>
</protein>
<feature type="region of interest" description="Disordered" evidence="7">
    <location>
        <begin position="202"/>
        <end position="282"/>
    </location>
</feature>
<keyword evidence="4" id="KW-0677">Repeat</keyword>
<dbReference type="PROSITE" id="PS00229">
    <property type="entry name" value="TAU_MAP_1"/>
    <property type="match status" value="2"/>
</dbReference>
<keyword evidence="5 6" id="KW-0206">Cytoskeleton</keyword>
<accession>A0A915EC31</accession>
<comment type="subcellular location">
    <subcellularLocation>
        <location evidence="1 6">Cytoplasm</location>
        <location evidence="1 6">Cytoskeleton</location>
    </subcellularLocation>
</comment>
<feature type="compositionally biased region" description="Basic residues" evidence="7">
    <location>
        <begin position="202"/>
        <end position="213"/>
    </location>
</feature>
<evidence type="ECO:0000313" key="8">
    <source>
        <dbReference type="Proteomes" id="UP000887574"/>
    </source>
</evidence>